<feature type="region of interest" description="Disordered" evidence="1">
    <location>
        <begin position="521"/>
        <end position="573"/>
    </location>
</feature>
<keyword evidence="3" id="KW-1185">Reference proteome</keyword>
<feature type="compositionally biased region" description="Polar residues" evidence="1">
    <location>
        <begin position="369"/>
        <end position="393"/>
    </location>
</feature>
<dbReference type="PANTHER" id="PTHR33087">
    <property type="entry name" value="OS07G0539200 PROTEIN"/>
    <property type="match status" value="1"/>
</dbReference>
<feature type="compositionally biased region" description="Basic and acidic residues" evidence="1">
    <location>
        <begin position="206"/>
        <end position="217"/>
    </location>
</feature>
<evidence type="ECO:0000313" key="3">
    <source>
        <dbReference type="Proteomes" id="UP000019116"/>
    </source>
</evidence>
<dbReference type="OMA" id="HKHAPED"/>
<organism evidence="2">
    <name type="scientific">Triticum aestivum</name>
    <name type="common">Wheat</name>
    <dbReference type="NCBI Taxonomy" id="4565"/>
    <lineage>
        <taxon>Eukaryota</taxon>
        <taxon>Viridiplantae</taxon>
        <taxon>Streptophyta</taxon>
        <taxon>Embryophyta</taxon>
        <taxon>Tracheophyta</taxon>
        <taxon>Spermatophyta</taxon>
        <taxon>Magnoliopsida</taxon>
        <taxon>Liliopsida</taxon>
        <taxon>Poales</taxon>
        <taxon>Poaceae</taxon>
        <taxon>BOP clade</taxon>
        <taxon>Pooideae</taxon>
        <taxon>Triticodae</taxon>
        <taxon>Triticeae</taxon>
        <taxon>Triticinae</taxon>
        <taxon>Triticum</taxon>
    </lineage>
</organism>
<feature type="region of interest" description="Disordered" evidence="1">
    <location>
        <begin position="294"/>
        <end position="320"/>
    </location>
</feature>
<accession>A0A3B6JJK0</accession>
<feature type="region of interest" description="Disordered" evidence="1">
    <location>
        <begin position="605"/>
        <end position="677"/>
    </location>
</feature>
<protein>
    <recommendedName>
        <fullName evidence="4">DUF4283 domain-containing protein</fullName>
    </recommendedName>
</protein>
<dbReference type="PANTHER" id="PTHR33087:SF31">
    <property type="entry name" value="OS06G0482850 PROTEIN"/>
    <property type="match status" value="1"/>
</dbReference>
<proteinExistence type="predicted"/>
<feature type="region of interest" description="Disordered" evidence="1">
    <location>
        <begin position="496"/>
        <end position="515"/>
    </location>
</feature>
<feature type="compositionally biased region" description="Basic residues" evidence="1">
    <location>
        <begin position="304"/>
        <end position="320"/>
    </location>
</feature>
<evidence type="ECO:0000313" key="2">
    <source>
        <dbReference type="EnsemblPlants" id="TraesCS4D02G185700.1.cds1"/>
    </source>
</evidence>
<feature type="region of interest" description="Disordered" evidence="1">
    <location>
        <begin position="354"/>
        <end position="433"/>
    </location>
</feature>
<dbReference type="EnsemblPlants" id="TraesCS4D02G185700.1">
    <property type="protein sequence ID" value="TraesCS4D02G185700.1.cds1"/>
    <property type="gene ID" value="TraesCS4D02G185700"/>
</dbReference>
<feature type="region of interest" description="Disordered" evidence="1">
    <location>
        <begin position="204"/>
        <end position="248"/>
    </location>
</feature>
<sequence>MKEAEEVLARGMVATITGTGPSVSPADVEATLHAMFDLQPGDFTVHKHAPEDFLIIFSSRLIMDRMAGDHLINAAHFTLLLRPWCKLAHATAGSFAYSVQLELRGIPTQAWHLATAEHILGTGCWVERLHPETRSRADLATFRLTGRVRDLASIRRDAILEIVEHVPGIRPDLPPTVRTLEYPISIRLVRSAALPMAVDDAANGDGDARGSAHDAAGRGHGRGQQRRRGRKCRRPTSAPDGRADGMAVDSADWTCSRGHLRGDGAAVDPGWLASRAAAAAHAPPPVPSRARCMDAWPHAGAHPPSRKAKRGKRGGKKKRARIQAALAKAAAAADPRPTGSPTLAVVLATPTAGNSQLEPAHTPPAVGPITTQSCASSCAQGDSQTGDGPTTANACALGDPDSLSSTSEVPDSLPVAPEADPLSGQSDALPSSAPVANEVPAALHAGPATLQADPTTATRDAAPSSTPVALAELHASPSSATRDAGRVVPFIAPSPPPAAAIGDADLGCPSPAAQEPRRILQRPTPPDAHASRPASPSPSTMQSTPVSHAPQVRSAGRFATPPITLRRTRQPAPVSSWTLGDFLAAATKQTCSALPNPARRVTAGRWRPEAQGPTAGRGRAIGSIGRPGGGTEDGGSTRSDRSGGVEEDRGGRRADEHPAAGSRSGSMARVAACKKLT</sequence>
<evidence type="ECO:0008006" key="4">
    <source>
        <dbReference type="Google" id="ProtNLM"/>
    </source>
</evidence>
<dbReference type="Gramene" id="TraesCS4D02G185700.1">
    <property type="protein sequence ID" value="TraesCS4D02G185700.1.cds1"/>
    <property type="gene ID" value="TraesCS4D02G185700"/>
</dbReference>
<dbReference type="AlphaFoldDB" id="A0A3B6JJK0"/>
<feature type="compositionally biased region" description="Basic and acidic residues" evidence="1">
    <location>
        <begin position="638"/>
        <end position="658"/>
    </location>
</feature>
<dbReference type="Proteomes" id="UP000019116">
    <property type="component" value="Chromosome 4D"/>
</dbReference>
<reference evidence="2" key="2">
    <citation type="submission" date="2018-10" db="UniProtKB">
        <authorList>
            <consortium name="EnsemblPlants"/>
        </authorList>
    </citation>
    <scope>IDENTIFICATION</scope>
</reference>
<feature type="compositionally biased region" description="Basic residues" evidence="1">
    <location>
        <begin position="219"/>
        <end position="234"/>
    </location>
</feature>
<dbReference type="InterPro" id="IPR053253">
    <property type="entry name" value="Sex_diff_modulator"/>
</dbReference>
<dbReference type="Gramene" id="TraesCS4D03G0460400.1">
    <property type="protein sequence ID" value="TraesCS4D03G0460400.1.CDS1"/>
    <property type="gene ID" value="TraesCS4D03G0460400"/>
</dbReference>
<feature type="compositionally biased region" description="Low complexity" evidence="1">
    <location>
        <begin position="527"/>
        <end position="539"/>
    </location>
</feature>
<evidence type="ECO:0000256" key="1">
    <source>
        <dbReference type="SAM" id="MobiDB-lite"/>
    </source>
</evidence>
<dbReference type="OrthoDB" id="690292at2759"/>
<reference evidence="2" key="1">
    <citation type="submission" date="2018-08" db="EMBL/GenBank/DDBJ databases">
        <authorList>
            <person name="Rossello M."/>
        </authorList>
    </citation>
    <scope>NUCLEOTIDE SEQUENCE [LARGE SCALE GENOMIC DNA]</scope>
    <source>
        <strain evidence="2">cv. Chinese Spring</strain>
    </source>
</reference>
<name>A0A3B6JJK0_WHEAT</name>